<reference evidence="8 9" key="1">
    <citation type="journal article" date="2017" name="Int. J. Parasitol.">
        <title>The genome of the protozoan parasite Cystoisospora suis and a reverse vaccinology approach to identify vaccine candidates.</title>
        <authorList>
            <person name="Palmieri N."/>
            <person name="Shrestha A."/>
            <person name="Ruttkowski B."/>
            <person name="Beck T."/>
            <person name="Vogl C."/>
            <person name="Tomley F."/>
            <person name="Blake D.P."/>
            <person name="Joachim A."/>
        </authorList>
    </citation>
    <scope>NUCLEOTIDE SEQUENCE [LARGE SCALE GENOMIC DNA]</scope>
    <source>
        <strain evidence="8 9">Wien I</strain>
    </source>
</reference>
<name>A0A2C6KT12_9APIC</name>
<feature type="region of interest" description="Disordered" evidence="5">
    <location>
        <begin position="888"/>
        <end position="913"/>
    </location>
</feature>
<evidence type="ECO:0000256" key="1">
    <source>
        <dbReference type="ARBA" id="ARBA00004141"/>
    </source>
</evidence>
<evidence type="ECO:0000256" key="5">
    <source>
        <dbReference type="SAM" id="MobiDB-lite"/>
    </source>
</evidence>
<keyword evidence="9" id="KW-1185">Reference proteome</keyword>
<feature type="transmembrane region" description="Helical" evidence="6">
    <location>
        <begin position="526"/>
        <end position="546"/>
    </location>
</feature>
<evidence type="ECO:0000256" key="3">
    <source>
        <dbReference type="ARBA" id="ARBA00022989"/>
    </source>
</evidence>
<feature type="compositionally biased region" description="Gly residues" evidence="5">
    <location>
        <begin position="481"/>
        <end position="491"/>
    </location>
</feature>
<evidence type="ECO:0000256" key="6">
    <source>
        <dbReference type="SAM" id="Phobius"/>
    </source>
</evidence>
<gene>
    <name evidence="8" type="ORF">CSUI_006841</name>
</gene>
<feature type="compositionally biased region" description="Polar residues" evidence="5">
    <location>
        <begin position="305"/>
        <end position="320"/>
    </location>
</feature>
<feature type="transmembrane region" description="Helical" evidence="6">
    <location>
        <begin position="156"/>
        <end position="177"/>
    </location>
</feature>
<accession>A0A2C6KT12</accession>
<dbReference type="Proteomes" id="UP000221165">
    <property type="component" value="Unassembled WGS sequence"/>
</dbReference>
<dbReference type="InterPro" id="IPR013122">
    <property type="entry name" value="PKD1_2_channel"/>
</dbReference>
<feature type="transmembrane region" description="Helical" evidence="6">
    <location>
        <begin position="202"/>
        <end position="224"/>
    </location>
</feature>
<comment type="caution">
    <text evidence="8">The sequence shown here is derived from an EMBL/GenBank/DDBJ whole genome shotgun (WGS) entry which is preliminary data.</text>
</comment>
<dbReference type="GO" id="GO:0016020">
    <property type="term" value="C:membrane"/>
    <property type="evidence" value="ECO:0007669"/>
    <property type="project" value="UniProtKB-SubCell"/>
</dbReference>
<evidence type="ECO:0000259" key="7">
    <source>
        <dbReference type="Pfam" id="PF08016"/>
    </source>
</evidence>
<feature type="domain" description="Polycystin cation channel PKD1/PKD2" evidence="7">
    <location>
        <begin position="506"/>
        <end position="654"/>
    </location>
</feature>
<organism evidence="8 9">
    <name type="scientific">Cystoisospora suis</name>
    <dbReference type="NCBI Taxonomy" id="483139"/>
    <lineage>
        <taxon>Eukaryota</taxon>
        <taxon>Sar</taxon>
        <taxon>Alveolata</taxon>
        <taxon>Apicomplexa</taxon>
        <taxon>Conoidasida</taxon>
        <taxon>Coccidia</taxon>
        <taxon>Eucoccidiorida</taxon>
        <taxon>Eimeriorina</taxon>
        <taxon>Sarcocystidae</taxon>
        <taxon>Cystoisospora</taxon>
    </lineage>
</organism>
<dbReference type="PANTHER" id="PTHR10877:SF194">
    <property type="entry name" value="LOCATION OF VULVA DEFECTIVE 1"/>
    <property type="match status" value="1"/>
</dbReference>
<dbReference type="EMBL" id="MIGC01003512">
    <property type="protein sequence ID" value="PHJ19333.1"/>
    <property type="molecule type" value="Genomic_DNA"/>
</dbReference>
<dbReference type="RefSeq" id="XP_067921035.1">
    <property type="nucleotide sequence ID" value="XM_068066992.1"/>
</dbReference>
<dbReference type="VEuPathDB" id="ToxoDB:CSUI_006841"/>
<sequence length="913" mass="103817">MTNLIGQPYIPFVVNNWNVILLPYPVRLRLTLSEASKYPLDLKFLQASTDSFLIYDHYLSAAWDFKTLLEKLQTLSREKILRDISSSLEIRFLLYNNFSQRNQLALCYIKFQRTPPRGRGQGDGILHLSYNVPSLTISPYDTAHTSSVVPTIAFQVIALCMLVFLILSGVVSLVAYFKEPLPPHTEFHGFGFRLVSYFFDDLFNLLDLSLFLIFTISVFLWLAFSLNSIHSIHFLPSDTGFSLDSSSSSSSRASPRSLSTHQEDFEISSSSSSFSSLGASLRHLFPLENLGEVPYPSMRAERSNRTASGGTSFLDTTTLPIPSGSYEEEDPSLLYRRTRRRDVFDDQQAQYSFIVDNSLLSGEEERSNMRREGEIKDMKGRFFSSIDDSLPPGVTASSSHIEDHEASLSPTSITEGPPPNRHPSHTAFHSLMLDNFGEEKDRRSIKRDERRNRKDRRRVGRSLASSDAPPQSGDTTTPTTPGGGENGTEGGEGGEKEESEEERKKIYSEMNALFSSFDQAYSLLDVYFQLVGAVIALSFLRTLRLFEKRKRMIILFFTVSETAENLLFVFFSVFFLYAGLVFACYLSFGFRISDYSSLRASFVSSFLMLLGCFSISDLFSANKPVAGIVIFPYLFIVGVVSFGCFLAVLLRSFVTRLGEVETAEALLNARGDNPPRSLSESFRLFLDELLCRSSTPSPSSPPPTGGGDQGREGEQGGGEYDNTNKYDAESVDEFEIMKDIDEQARKRRNKPLKVAELPKEVFTTQLTDEQWSKLAPRVREWAVYEVGEFIDVFRKLETQSNLAGTKKLPFIQQTEKAFYEKVISLDKETQQQESHLSHRLAVYKNQVLVEQEKIANYTRYLEQALDDRQRELEMLRREFDLLQTKAEELKEEEERRRAAKRRNRHGHREDEYD</sequence>
<comment type="subcellular location">
    <subcellularLocation>
        <location evidence="1">Membrane</location>
        <topology evidence="1">Multi-pass membrane protein</topology>
    </subcellularLocation>
</comment>
<feature type="transmembrane region" description="Helical" evidence="6">
    <location>
        <begin position="625"/>
        <end position="650"/>
    </location>
</feature>
<dbReference type="PANTHER" id="PTHR10877">
    <property type="entry name" value="POLYCYSTIN FAMILY MEMBER"/>
    <property type="match status" value="1"/>
</dbReference>
<evidence type="ECO:0000256" key="2">
    <source>
        <dbReference type="ARBA" id="ARBA00022692"/>
    </source>
</evidence>
<dbReference type="GO" id="GO:0005262">
    <property type="term" value="F:calcium channel activity"/>
    <property type="evidence" value="ECO:0007669"/>
    <property type="project" value="TreeGrafter"/>
</dbReference>
<feature type="compositionally biased region" description="Basic and acidic residues" evidence="5">
    <location>
        <begin position="437"/>
        <end position="452"/>
    </location>
</feature>
<keyword evidence="2 6" id="KW-0812">Transmembrane</keyword>
<feature type="compositionally biased region" description="Basic and acidic residues" evidence="5">
    <location>
        <begin position="493"/>
        <end position="502"/>
    </location>
</feature>
<feature type="transmembrane region" description="Helical" evidence="6">
    <location>
        <begin position="600"/>
        <end position="619"/>
    </location>
</feature>
<keyword evidence="4 6" id="KW-0472">Membrane</keyword>
<dbReference type="Pfam" id="PF08016">
    <property type="entry name" value="PKD_channel"/>
    <property type="match status" value="1"/>
</dbReference>
<evidence type="ECO:0000256" key="4">
    <source>
        <dbReference type="ARBA" id="ARBA00023136"/>
    </source>
</evidence>
<keyword evidence="3 6" id="KW-1133">Transmembrane helix</keyword>
<proteinExistence type="predicted"/>
<feature type="compositionally biased region" description="Basic residues" evidence="5">
    <location>
        <begin position="897"/>
        <end position="906"/>
    </location>
</feature>
<protein>
    <submittedName>
        <fullName evidence="8">Polycystin cation channel protein</fullName>
    </submittedName>
</protein>
<dbReference type="OrthoDB" id="330982at2759"/>
<feature type="region of interest" description="Disordered" evidence="5">
    <location>
        <begin position="300"/>
        <end position="330"/>
    </location>
</feature>
<evidence type="ECO:0000313" key="8">
    <source>
        <dbReference type="EMBL" id="PHJ19333.1"/>
    </source>
</evidence>
<feature type="region of interest" description="Disordered" evidence="5">
    <location>
        <begin position="383"/>
        <end position="502"/>
    </location>
</feature>
<dbReference type="GO" id="GO:0050982">
    <property type="term" value="P:detection of mechanical stimulus"/>
    <property type="evidence" value="ECO:0007669"/>
    <property type="project" value="TreeGrafter"/>
</dbReference>
<dbReference type="InterPro" id="IPR051223">
    <property type="entry name" value="Polycystin"/>
</dbReference>
<feature type="transmembrane region" description="Helical" evidence="6">
    <location>
        <begin position="566"/>
        <end position="588"/>
    </location>
</feature>
<dbReference type="AlphaFoldDB" id="A0A2C6KT12"/>
<evidence type="ECO:0000313" key="9">
    <source>
        <dbReference type="Proteomes" id="UP000221165"/>
    </source>
</evidence>
<feature type="region of interest" description="Disordered" evidence="5">
    <location>
        <begin position="693"/>
        <end position="725"/>
    </location>
</feature>
<dbReference type="GeneID" id="94430203"/>
<dbReference type="SUPFAM" id="SSF81324">
    <property type="entry name" value="Voltage-gated potassium channels"/>
    <property type="match status" value="1"/>
</dbReference>